<dbReference type="RefSeq" id="WP_177157168.1">
    <property type="nucleotide sequence ID" value="NZ_JABCJE010000002.1"/>
</dbReference>
<dbReference type="Proteomes" id="UP000592216">
    <property type="component" value="Unassembled WGS sequence"/>
</dbReference>
<evidence type="ECO:0000256" key="1">
    <source>
        <dbReference type="SAM" id="SignalP"/>
    </source>
</evidence>
<proteinExistence type="predicted"/>
<reference evidence="2 3" key="1">
    <citation type="submission" date="2020-04" db="EMBL/GenBank/DDBJ databases">
        <title>Donghicola sp., a member of the Rhodobacteraceae family isolated from mangrove forest in Thailand.</title>
        <authorList>
            <person name="Charoenyingcharoen P."/>
            <person name="Yukphan P."/>
        </authorList>
    </citation>
    <scope>NUCLEOTIDE SEQUENCE [LARGE SCALE GENOMIC DNA]</scope>
    <source>
        <strain evidence="2 3">B5-SW-15</strain>
    </source>
</reference>
<name>A0A850Q8N8_9RHOB</name>
<evidence type="ECO:0000313" key="3">
    <source>
        <dbReference type="Proteomes" id="UP000592216"/>
    </source>
</evidence>
<accession>A0A850Q8N8</accession>
<gene>
    <name evidence="2" type="ORF">HJ536_07060</name>
</gene>
<dbReference type="Pfam" id="PF11684">
    <property type="entry name" value="DUF3280"/>
    <property type="match status" value="1"/>
</dbReference>
<dbReference type="InterPro" id="IPR021698">
    <property type="entry name" value="DUF3280"/>
</dbReference>
<feature type="chain" id="PRO_5032385285" evidence="1">
    <location>
        <begin position="22"/>
        <end position="169"/>
    </location>
</feature>
<evidence type="ECO:0000313" key="2">
    <source>
        <dbReference type="EMBL" id="NVO23110.1"/>
    </source>
</evidence>
<organism evidence="2 3">
    <name type="scientific">Donghicola mangrovi</name>
    <dbReference type="NCBI Taxonomy" id="2729614"/>
    <lineage>
        <taxon>Bacteria</taxon>
        <taxon>Pseudomonadati</taxon>
        <taxon>Pseudomonadota</taxon>
        <taxon>Alphaproteobacteria</taxon>
        <taxon>Rhodobacterales</taxon>
        <taxon>Roseobacteraceae</taxon>
        <taxon>Donghicola</taxon>
    </lineage>
</organism>
<dbReference type="AlphaFoldDB" id="A0A850Q8N8"/>
<protein>
    <submittedName>
        <fullName evidence="2">DUF3280 domain-containing protein</fullName>
    </submittedName>
</protein>
<keyword evidence="1" id="KW-0732">Signal</keyword>
<sequence>MLRNTALALICLTALNSAAEAAGKVAFFGITYLDTSLQTTELGQDPAELARIEMLTQMVRDAFEGGGYDLLDLAPIQDKLDTVVNPAKCYGCDTRMAATLGADYSLVGEVQKVSNLILSMNLQMRDAATGTMVAGRVVDIRNNTDESWQRGMRYILKTTFFKEDRGGKK</sequence>
<dbReference type="EMBL" id="JABCJE010000002">
    <property type="protein sequence ID" value="NVO23110.1"/>
    <property type="molecule type" value="Genomic_DNA"/>
</dbReference>
<comment type="caution">
    <text evidence="2">The sequence shown here is derived from an EMBL/GenBank/DDBJ whole genome shotgun (WGS) entry which is preliminary data.</text>
</comment>
<feature type="signal peptide" evidence="1">
    <location>
        <begin position="1"/>
        <end position="21"/>
    </location>
</feature>